<reference evidence="3" key="1">
    <citation type="submission" date="2019-02" db="EMBL/GenBank/DDBJ databases">
        <authorList>
            <person name="Gruber-Vodicka R. H."/>
            <person name="Seah K. B. B."/>
        </authorList>
    </citation>
    <scope>NUCLEOTIDE SEQUENCE</scope>
    <source>
        <strain evidence="2">BECK_BZ123</strain>
        <strain evidence="1">BECK_BZ125</strain>
        <strain evidence="3">BECK_BZ126</strain>
    </source>
</reference>
<proteinExistence type="predicted"/>
<evidence type="ECO:0000313" key="2">
    <source>
        <dbReference type="EMBL" id="VFK40303.1"/>
    </source>
</evidence>
<evidence type="ECO:0000313" key="3">
    <source>
        <dbReference type="EMBL" id="VFK55005.1"/>
    </source>
</evidence>
<organism evidence="3">
    <name type="scientific">Candidatus Kentrum sp. TC</name>
    <dbReference type="NCBI Taxonomy" id="2126339"/>
    <lineage>
        <taxon>Bacteria</taxon>
        <taxon>Pseudomonadati</taxon>
        <taxon>Pseudomonadota</taxon>
        <taxon>Gammaproteobacteria</taxon>
        <taxon>Candidatus Kentrum</taxon>
    </lineage>
</organism>
<accession>A0A450ZMF5</accession>
<dbReference type="EMBL" id="CAADFT010000004">
    <property type="protein sequence ID" value="VFK39225.1"/>
    <property type="molecule type" value="Genomic_DNA"/>
</dbReference>
<name>A0A450ZMF5_9GAMM</name>
<dbReference type="EMBL" id="CAADFS010000009">
    <property type="protein sequence ID" value="VFK40303.1"/>
    <property type="molecule type" value="Genomic_DNA"/>
</dbReference>
<sequence>MYYSAFSFSYRERMNDHFTIVYLINEPIAGCPRFDLVRIVQAAKPAGRDVGFKKALREFFLVLGFYR</sequence>
<dbReference type="EMBL" id="CAADFW010000006">
    <property type="protein sequence ID" value="VFK55005.1"/>
    <property type="molecule type" value="Genomic_DNA"/>
</dbReference>
<dbReference type="AlphaFoldDB" id="A0A450ZMF5"/>
<protein>
    <submittedName>
        <fullName evidence="3">Uncharacterized protein</fullName>
    </submittedName>
</protein>
<evidence type="ECO:0000313" key="1">
    <source>
        <dbReference type="EMBL" id="VFK39225.1"/>
    </source>
</evidence>
<gene>
    <name evidence="2" type="ORF">BECKTC1821D_GA0114238_100938</name>
    <name evidence="1" type="ORF">BECKTC1821E_GA0114239_100449</name>
    <name evidence="3" type="ORF">BECKTC1821F_GA0114240_100646</name>
</gene>